<accession>A0AAN5CJL3</accession>
<dbReference type="GO" id="GO:0020037">
    <property type="term" value="F:heme binding"/>
    <property type="evidence" value="ECO:0007669"/>
    <property type="project" value="InterPro"/>
</dbReference>
<keyword evidence="4 8" id="KW-0479">Metal-binding</keyword>
<proteinExistence type="inferred from homology"/>
<evidence type="ECO:0000256" key="8">
    <source>
        <dbReference type="PIRSR" id="PIRSR602401-1"/>
    </source>
</evidence>
<dbReference type="PRINTS" id="PR00385">
    <property type="entry name" value="P450"/>
</dbReference>
<dbReference type="InterPro" id="IPR001128">
    <property type="entry name" value="Cyt_P450"/>
</dbReference>
<dbReference type="EMBL" id="BTRK01000004">
    <property type="protein sequence ID" value="GMR45607.1"/>
    <property type="molecule type" value="Genomic_DNA"/>
</dbReference>
<evidence type="ECO:0008006" key="12">
    <source>
        <dbReference type="Google" id="ProtNLM"/>
    </source>
</evidence>
<comment type="caution">
    <text evidence="10">The sequence shown here is derived from an EMBL/GenBank/DDBJ whole genome shotgun (WGS) entry which is preliminary data.</text>
</comment>
<dbReference type="InterPro" id="IPR036396">
    <property type="entry name" value="Cyt_P450_sf"/>
</dbReference>
<keyword evidence="7 9" id="KW-0503">Monooxygenase</keyword>
<dbReference type="Proteomes" id="UP001328107">
    <property type="component" value="Unassembled WGS sequence"/>
</dbReference>
<dbReference type="Pfam" id="PF00067">
    <property type="entry name" value="p450"/>
    <property type="match status" value="1"/>
</dbReference>
<feature type="non-terminal residue" evidence="10">
    <location>
        <position position="1"/>
    </location>
</feature>
<sequence length="448" mass="51800">ERRRHFRLREEIGLAGPPASFLFGNLFYFIDIIKEKGIEATPIIHLMLERKYGSTFGFYFGSNLEIFTTDPKIIKEVFITQFGNFVARKKLAINTVYPIHDGILAADHVGSYGVNWKEQRSVVSAIFTSGKMKKMHHLFHDQMDTLLEQLREKSRVNGGKMDIYGEYQAMTMDMISRCALGQNISCIKYYSRAREFIANINFQKSLVFKLALFFPIFKYLRRYSNFGREEHILTKALSESIEERKRERASGTEKPFHHDILVSNAWAFFLAGYETTSTALAYTSYLLAKHPEVQQTLFEEVTATFQDKERIDYERVMKLPYLHAVFSETLRVYPPVVTFTGRRCIKETTIGENLRVPEGVNVVVPVHAVMWNEEHYERPREFIPERFLGDNGKAVWSPTYLPFGIGPRNCVGARFAEMEFKTVLAEVTRRFMELKTVNGNVLHGPKDG</sequence>
<evidence type="ECO:0000256" key="7">
    <source>
        <dbReference type="ARBA" id="ARBA00023033"/>
    </source>
</evidence>
<evidence type="ECO:0000256" key="4">
    <source>
        <dbReference type="ARBA" id="ARBA00022723"/>
    </source>
</evidence>
<dbReference type="PRINTS" id="PR00463">
    <property type="entry name" value="EP450I"/>
</dbReference>
<organism evidence="10 11">
    <name type="scientific">Pristionchus mayeri</name>
    <dbReference type="NCBI Taxonomy" id="1317129"/>
    <lineage>
        <taxon>Eukaryota</taxon>
        <taxon>Metazoa</taxon>
        <taxon>Ecdysozoa</taxon>
        <taxon>Nematoda</taxon>
        <taxon>Chromadorea</taxon>
        <taxon>Rhabditida</taxon>
        <taxon>Rhabditina</taxon>
        <taxon>Diplogasteromorpha</taxon>
        <taxon>Diplogasteroidea</taxon>
        <taxon>Neodiplogasteridae</taxon>
        <taxon>Pristionchus</taxon>
    </lineage>
</organism>
<evidence type="ECO:0000313" key="11">
    <source>
        <dbReference type="Proteomes" id="UP001328107"/>
    </source>
</evidence>
<dbReference type="GO" id="GO:0005506">
    <property type="term" value="F:iron ion binding"/>
    <property type="evidence" value="ECO:0007669"/>
    <property type="project" value="InterPro"/>
</dbReference>
<evidence type="ECO:0000313" key="10">
    <source>
        <dbReference type="EMBL" id="GMR45607.1"/>
    </source>
</evidence>
<evidence type="ECO:0000256" key="6">
    <source>
        <dbReference type="ARBA" id="ARBA00023004"/>
    </source>
</evidence>
<dbReference type="PANTHER" id="PTHR24292">
    <property type="entry name" value="CYTOCHROME P450"/>
    <property type="match status" value="1"/>
</dbReference>
<dbReference type="InterPro" id="IPR017972">
    <property type="entry name" value="Cyt_P450_CS"/>
</dbReference>
<gene>
    <name evidence="10" type="ORF">PMAYCL1PPCAC_15802</name>
</gene>
<evidence type="ECO:0000256" key="5">
    <source>
        <dbReference type="ARBA" id="ARBA00023002"/>
    </source>
</evidence>
<feature type="binding site" description="axial binding residue" evidence="8">
    <location>
        <position position="410"/>
    </location>
    <ligand>
        <name>heme</name>
        <dbReference type="ChEBI" id="CHEBI:30413"/>
    </ligand>
    <ligandPart>
        <name>Fe</name>
        <dbReference type="ChEBI" id="CHEBI:18248"/>
    </ligandPart>
</feature>
<evidence type="ECO:0000256" key="3">
    <source>
        <dbReference type="ARBA" id="ARBA00022617"/>
    </source>
</evidence>
<evidence type="ECO:0000256" key="2">
    <source>
        <dbReference type="ARBA" id="ARBA00010617"/>
    </source>
</evidence>
<keyword evidence="5 9" id="KW-0560">Oxidoreductase</keyword>
<dbReference type="InterPro" id="IPR002401">
    <property type="entry name" value="Cyt_P450_E_grp-I"/>
</dbReference>
<dbReference type="Gene3D" id="1.10.630.10">
    <property type="entry name" value="Cytochrome P450"/>
    <property type="match status" value="1"/>
</dbReference>
<dbReference type="GO" id="GO:0004497">
    <property type="term" value="F:monooxygenase activity"/>
    <property type="evidence" value="ECO:0007669"/>
    <property type="project" value="UniProtKB-KW"/>
</dbReference>
<protein>
    <recommendedName>
        <fullName evidence="12">Cytochrome P450</fullName>
    </recommendedName>
</protein>
<name>A0AAN5CJL3_9BILA</name>
<feature type="non-terminal residue" evidence="10">
    <location>
        <position position="448"/>
    </location>
</feature>
<dbReference type="SUPFAM" id="SSF48264">
    <property type="entry name" value="Cytochrome P450"/>
    <property type="match status" value="1"/>
</dbReference>
<keyword evidence="3 8" id="KW-0349">Heme</keyword>
<comment type="cofactor">
    <cofactor evidence="1 8">
        <name>heme</name>
        <dbReference type="ChEBI" id="CHEBI:30413"/>
    </cofactor>
</comment>
<dbReference type="AlphaFoldDB" id="A0AAN5CJL3"/>
<comment type="similarity">
    <text evidence="2 9">Belongs to the cytochrome P450 family.</text>
</comment>
<evidence type="ECO:0000256" key="9">
    <source>
        <dbReference type="RuleBase" id="RU000461"/>
    </source>
</evidence>
<dbReference type="GO" id="GO:0016705">
    <property type="term" value="F:oxidoreductase activity, acting on paired donors, with incorporation or reduction of molecular oxygen"/>
    <property type="evidence" value="ECO:0007669"/>
    <property type="project" value="InterPro"/>
</dbReference>
<keyword evidence="11" id="KW-1185">Reference proteome</keyword>
<evidence type="ECO:0000256" key="1">
    <source>
        <dbReference type="ARBA" id="ARBA00001971"/>
    </source>
</evidence>
<dbReference type="PROSITE" id="PS00086">
    <property type="entry name" value="CYTOCHROME_P450"/>
    <property type="match status" value="1"/>
</dbReference>
<dbReference type="PANTHER" id="PTHR24292:SF102">
    <property type="entry name" value="CYTOCHROME P450 FAMILY-RELATED"/>
    <property type="match status" value="1"/>
</dbReference>
<reference evidence="11" key="1">
    <citation type="submission" date="2022-10" db="EMBL/GenBank/DDBJ databases">
        <title>Genome assembly of Pristionchus species.</title>
        <authorList>
            <person name="Yoshida K."/>
            <person name="Sommer R.J."/>
        </authorList>
    </citation>
    <scope>NUCLEOTIDE SEQUENCE [LARGE SCALE GENOMIC DNA]</scope>
    <source>
        <strain evidence="11">RS5460</strain>
    </source>
</reference>
<keyword evidence="6 8" id="KW-0408">Iron</keyword>
<dbReference type="InterPro" id="IPR050476">
    <property type="entry name" value="Insect_CytP450_Detox"/>
</dbReference>